<feature type="domain" description="Glyoxalase-like" evidence="1">
    <location>
        <begin position="3"/>
        <end position="105"/>
    </location>
</feature>
<reference evidence="2 3" key="1">
    <citation type="submission" date="2024-09" db="EMBL/GenBank/DDBJ databases">
        <authorList>
            <person name="Sun Q."/>
            <person name="Mori K."/>
        </authorList>
    </citation>
    <scope>NUCLEOTIDE SEQUENCE [LARGE SCALE GENOMIC DNA]</scope>
    <source>
        <strain evidence="2 3">TBRC 1432</strain>
    </source>
</reference>
<organism evidence="2 3">
    <name type="scientific">Kutzneria chonburiensis</name>
    <dbReference type="NCBI Taxonomy" id="1483604"/>
    <lineage>
        <taxon>Bacteria</taxon>
        <taxon>Bacillati</taxon>
        <taxon>Actinomycetota</taxon>
        <taxon>Actinomycetes</taxon>
        <taxon>Pseudonocardiales</taxon>
        <taxon>Pseudonocardiaceae</taxon>
        <taxon>Kutzneria</taxon>
    </lineage>
</organism>
<proteinExistence type="predicted"/>
<dbReference type="InterPro" id="IPR029068">
    <property type="entry name" value="Glyas_Bleomycin-R_OHBP_Dase"/>
</dbReference>
<comment type="caution">
    <text evidence="2">The sequence shown here is derived from an EMBL/GenBank/DDBJ whole genome shotgun (WGS) entry which is preliminary data.</text>
</comment>
<name>A0ABV6MMW9_9PSEU</name>
<sequence length="179" mass="19924">MDVVIEALDPHRQAKFWAALLGWACADDRVRAEGGWDFELVFAQVDVPKTVKNRIHLELASRSPEHQREIVRHALALGARHLDLGQGDVPWVVLADREGNEFCVLDPHPRYDAGPVAAILVETADPAAVADDWALATGWPVEVRRDEVVALRSPRGQWLELLRVEPTEPVGERVRLGAL</sequence>
<evidence type="ECO:0000313" key="3">
    <source>
        <dbReference type="Proteomes" id="UP001589810"/>
    </source>
</evidence>
<dbReference type="RefSeq" id="WP_273942515.1">
    <property type="nucleotide sequence ID" value="NZ_CP097263.1"/>
</dbReference>
<dbReference type="PANTHER" id="PTHR35908:SF1">
    <property type="entry name" value="CONSERVED PROTEIN"/>
    <property type="match status" value="1"/>
</dbReference>
<dbReference type="Pfam" id="PF18029">
    <property type="entry name" value="Glyoxalase_6"/>
    <property type="match status" value="1"/>
</dbReference>
<gene>
    <name evidence="2" type="ORF">ACFFH7_08255</name>
</gene>
<dbReference type="EMBL" id="JBHLUD010000002">
    <property type="protein sequence ID" value="MFC0541472.1"/>
    <property type="molecule type" value="Genomic_DNA"/>
</dbReference>
<dbReference type="PANTHER" id="PTHR35908">
    <property type="entry name" value="HYPOTHETICAL FUSION PROTEIN"/>
    <property type="match status" value="1"/>
</dbReference>
<dbReference type="Gene3D" id="3.10.180.10">
    <property type="entry name" value="2,3-Dihydroxybiphenyl 1,2-Dioxygenase, domain 1"/>
    <property type="match status" value="1"/>
</dbReference>
<protein>
    <submittedName>
        <fullName evidence="2">VOC family protein</fullName>
    </submittedName>
</protein>
<keyword evidence="3" id="KW-1185">Reference proteome</keyword>
<accession>A0ABV6MMW9</accession>
<evidence type="ECO:0000313" key="2">
    <source>
        <dbReference type="EMBL" id="MFC0541472.1"/>
    </source>
</evidence>
<dbReference type="SUPFAM" id="SSF54593">
    <property type="entry name" value="Glyoxalase/Bleomycin resistance protein/Dihydroxybiphenyl dioxygenase"/>
    <property type="match status" value="1"/>
</dbReference>
<evidence type="ECO:0000259" key="1">
    <source>
        <dbReference type="Pfam" id="PF18029"/>
    </source>
</evidence>
<dbReference type="InterPro" id="IPR041581">
    <property type="entry name" value="Glyoxalase_6"/>
</dbReference>
<dbReference type="Proteomes" id="UP001589810">
    <property type="component" value="Unassembled WGS sequence"/>
</dbReference>